<evidence type="ECO:0000313" key="2">
    <source>
        <dbReference type="Proteomes" id="UP001642360"/>
    </source>
</evidence>
<gene>
    <name evidence="1" type="ORF">ILEXP_LOCUS35667</name>
</gene>
<accession>A0ABC8TAK5</accession>
<reference evidence="1 2" key="1">
    <citation type="submission" date="2024-02" db="EMBL/GenBank/DDBJ databases">
        <authorList>
            <person name="Vignale AGUSTIN F."/>
            <person name="Sosa J E."/>
            <person name="Modenutti C."/>
        </authorList>
    </citation>
    <scope>NUCLEOTIDE SEQUENCE [LARGE SCALE GENOMIC DNA]</scope>
</reference>
<dbReference type="Proteomes" id="UP001642360">
    <property type="component" value="Unassembled WGS sequence"/>
</dbReference>
<dbReference type="EMBL" id="CAUOFW020004613">
    <property type="protein sequence ID" value="CAK9166446.1"/>
    <property type="molecule type" value="Genomic_DNA"/>
</dbReference>
<evidence type="ECO:0000313" key="1">
    <source>
        <dbReference type="EMBL" id="CAK9166446.1"/>
    </source>
</evidence>
<organism evidence="1 2">
    <name type="scientific">Ilex paraguariensis</name>
    <name type="common">yerba mate</name>
    <dbReference type="NCBI Taxonomy" id="185542"/>
    <lineage>
        <taxon>Eukaryota</taxon>
        <taxon>Viridiplantae</taxon>
        <taxon>Streptophyta</taxon>
        <taxon>Embryophyta</taxon>
        <taxon>Tracheophyta</taxon>
        <taxon>Spermatophyta</taxon>
        <taxon>Magnoliopsida</taxon>
        <taxon>eudicotyledons</taxon>
        <taxon>Gunneridae</taxon>
        <taxon>Pentapetalae</taxon>
        <taxon>asterids</taxon>
        <taxon>campanulids</taxon>
        <taxon>Aquifoliales</taxon>
        <taxon>Aquifoliaceae</taxon>
        <taxon>Ilex</taxon>
    </lineage>
</organism>
<proteinExistence type="predicted"/>
<keyword evidence="2" id="KW-1185">Reference proteome</keyword>
<sequence>MERVGGIRRAGVFQAGFVRVFLVGLVFDGLEEGGLQLDYSSSWMAIFDWMVEEGGLRSDVRVSTGWLSEQERGGDLIHQCDTRL</sequence>
<name>A0ABC8TAK5_9AQUA</name>
<comment type="caution">
    <text evidence="1">The sequence shown here is derived from an EMBL/GenBank/DDBJ whole genome shotgun (WGS) entry which is preliminary data.</text>
</comment>
<dbReference type="AlphaFoldDB" id="A0ABC8TAK5"/>
<protein>
    <submittedName>
        <fullName evidence="1">Uncharacterized protein</fullName>
    </submittedName>
</protein>